<dbReference type="AlphaFoldDB" id="A0A9I9EAS6"/>
<evidence type="ECO:0000256" key="1">
    <source>
        <dbReference type="SAM" id="MobiDB-lite"/>
    </source>
</evidence>
<feature type="compositionally biased region" description="Low complexity" evidence="1">
    <location>
        <begin position="73"/>
        <end position="83"/>
    </location>
</feature>
<sequence>MISAARPALGLKPSASSVAPPLKKELEELARNAGGAVNENKDGAAERPSNTLNTNAAAYRGRILTLASDHSKNSNIQKQKSSNELGNNSPIKGPPQELFRVEEGSRRMIEVVAGGKTRIKILRHY</sequence>
<reference evidence="2" key="1">
    <citation type="submission" date="2023-03" db="UniProtKB">
        <authorList>
            <consortium name="EnsemblPlants"/>
        </authorList>
    </citation>
    <scope>IDENTIFICATION</scope>
</reference>
<dbReference type="Gramene" id="MELO3C031199.2.1">
    <property type="protein sequence ID" value="MELO3C031199.2.1"/>
    <property type="gene ID" value="MELO3C031199.2"/>
</dbReference>
<feature type="region of interest" description="Disordered" evidence="1">
    <location>
        <begin position="1"/>
        <end position="98"/>
    </location>
</feature>
<protein>
    <submittedName>
        <fullName evidence="2">Uncharacterized protein</fullName>
    </submittedName>
</protein>
<name>A0A9I9EAS6_CUCME</name>
<evidence type="ECO:0000313" key="2">
    <source>
        <dbReference type="EnsemblPlants" id="MELO3C031199.2.1"/>
    </source>
</evidence>
<organism evidence="2">
    <name type="scientific">Cucumis melo</name>
    <name type="common">Muskmelon</name>
    <dbReference type="NCBI Taxonomy" id="3656"/>
    <lineage>
        <taxon>Eukaryota</taxon>
        <taxon>Viridiplantae</taxon>
        <taxon>Streptophyta</taxon>
        <taxon>Embryophyta</taxon>
        <taxon>Tracheophyta</taxon>
        <taxon>Spermatophyta</taxon>
        <taxon>Magnoliopsida</taxon>
        <taxon>eudicotyledons</taxon>
        <taxon>Gunneridae</taxon>
        <taxon>Pentapetalae</taxon>
        <taxon>rosids</taxon>
        <taxon>fabids</taxon>
        <taxon>Cucurbitales</taxon>
        <taxon>Cucurbitaceae</taxon>
        <taxon>Benincaseae</taxon>
        <taxon>Cucumis</taxon>
    </lineage>
</organism>
<proteinExistence type="predicted"/>
<accession>A0A9I9EAS6</accession>
<dbReference type="EnsemblPlants" id="MELO3C031199.2.1">
    <property type="protein sequence ID" value="MELO3C031199.2.1"/>
    <property type="gene ID" value="MELO3C031199.2"/>
</dbReference>